<reference evidence="1 2" key="1">
    <citation type="submission" date="2018-02" db="EMBL/GenBank/DDBJ databases">
        <title>The genomes of Aspergillus section Nigri reveals drivers in fungal speciation.</title>
        <authorList>
            <consortium name="DOE Joint Genome Institute"/>
            <person name="Vesth T.C."/>
            <person name="Nybo J."/>
            <person name="Theobald S."/>
            <person name="Brandl J."/>
            <person name="Frisvad J.C."/>
            <person name="Nielsen K.F."/>
            <person name="Lyhne E.K."/>
            <person name="Kogle M.E."/>
            <person name="Kuo A."/>
            <person name="Riley R."/>
            <person name="Clum A."/>
            <person name="Nolan M."/>
            <person name="Lipzen A."/>
            <person name="Salamov A."/>
            <person name="Henrissat B."/>
            <person name="Wiebenga A."/>
            <person name="De vries R.P."/>
            <person name="Grigoriev I.V."/>
            <person name="Mortensen U.H."/>
            <person name="Andersen M.R."/>
            <person name="Baker S.E."/>
        </authorList>
    </citation>
    <scope>NUCLEOTIDE SEQUENCE [LARGE SCALE GENOMIC DNA]</scope>
    <source>
        <strain evidence="1 2">CBS 101889</strain>
    </source>
</reference>
<evidence type="ECO:0000313" key="1">
    <source>
        <dbReference type="EMBL" id="RAL08847.1"/>
    </source>
</evidence>
<gene>
    <name evidence="1" type="ORF">BO97DRAFT_417314</name>
</gene>
<accession>A0A395HLW6</accession>
<dbReference type="AlphaFoldDB" id="A0A395HLW6"/>
<proteinExistence type="predicted"/>
<dbReference type="GeneID" id="37200764"/>
<sequence length="226" mass="23837">MEYIVAPIAEMRFASIANRWIIRVITDVAEECWRRRAPAMPCVSAVLPASTTTISNGTAHGAGMNASAMGTLFSQRGAAVTAVNTDVLDPASVISTPVIVEMVKLVKRPGAGHPVANGKLADDATSDIPITVASTETHRRRGKSVGFFRVKPPWRAAARAAECNPVPTVHLTASEIVDAPSVGTEDLSGSTDVTQATAPGAFNHLNHYGDLGEVNRPVGRVHPKVE</sequence>
<dbReference type="Proteomes" id="UP000248961">
    <property type="component" value="Unassembled WGS sequence"/>
</dbReference>
<dbReference type="RefSeq" id="XP_025548001.1">
    <property type="nucleotide sequence ID" value="XM_025696475.1"/>
</dbReference>
<protein>
    <submittedName>
        <fullName evidence="1">Uncharacterized protein</fullName>
    </submittedName>
</protein>
<organism evidence="1 2">
    <name type="scientific">Aspergillus homomorphus (strain CBS 101889)</name>
    <dbReference type="NCBI Taxonomy" id="1450537"/>
    <lineage>
        <taxon>Eukaryota</taxon>
        <taxon>Fungi</taxon>
        <taxon>Dikarya</taxon>
        <taxon>Ascomycota</taxon>
        <taxon>Pezizomycotina</taxon>
        <taxon>Eurotiomycetes</taxon>
        <taxon>Eurotiomycetidae</taxon>
        <taxon>Eurotiales</taxon>
        <taxon>Aspergillaceae</taxon>
        <taxon>Aspergillus</taxon>
        <taxon>Aspergillus subgen. Circumdati</taxon>
    </lineage>
</organism>
<name>A0A395HLW6_ASPHC</name>
<keyword evidence="2" id="KW-1185">Reference proteome</keyword>
<dbReference type="EMBL" id="KZ824309">
    <property type="protein sequence ID" value="RAL08847.1"/>
    <property type="molecule type" value="Genomic_DNA"/>
</dbReference>
<evidence type="ECO:0000313" key="2">
    <source>
        <dbReference type="Proteomes" id="UP000248961"/>
    </source>
</evidence>
<dbReference type="VEuPathDB" id="FungiDB:BO97DRAFT_417314"/>